<sequence>MSCPDENDLARHLEGQLSSEREQQVRAHVAGCAECRSVLAALSPDEARTSFAEVGPLATGTRVGRYVVLGLLGEGGMGRVHVAYDPELDRKVALKLLKPERFQEDSLALARQRLEREARIMAKLSHPHIASLHDVGEYQGQLFLVMEFLEGGTLRRWLAEQPRPLREVLERFRQAADGLAASHALGIVHRDFKPDNVLLTKGGLVRITDFGLANATLVPGAAAPGAVTSASLTVTGTLLGTLAYGAPEQLRGEHGDARSDQFSFCVALYEALNGQRPFEGNTREALLEQVARNAVRPERAGVPAWLRAVVRRGLSADPAERFSSMEALRAQLSRDPVARRRTVALVMLGAVLTGLTVFGLLSRPPPQALCQGSERHFAGVWDAQMRESTRRAFLATSAPDAEASFSAVAAALERWKLEWTREHQEACEATRVWGEQPDQVLGLRMACLDERLEEVTRVVAALQKADARTVARGFGLGGSLASLRRCSDVRTLMEAVAPPEDPAVLLEVTAVRAELARANAGLFAGHTPEALKVALAARERAVRTRYRPLEAEAHLLCATLQEDASAFEDARASLVQAGLAAEAGRHHAVLARVLYAQAWLSGHDLGRTEDAWAYLNRAQAVAEPLRDPEFDALLNYVRAELFEQEGRFSEAEPLLREALDRVTAKGVSHAAARAELNGRLGLLARHQGRLLEAKRWQEEALRLQEDLHGPDHRDTARALVNLGGTLAHAGELARAEAVVQRALASLRRSLGEEHLVVARTLSNLAVIYFEWGRGPEALRAAEQSLAVARKSVPPEGADAVLMGMTSNRTGVLGELGAREAELEQARRSLAHRERVYGATHPEVALDLHEVGRLLRLLGRAKEARGFHARGVALQESLLARGELEGEGLRWLADALLFLGRVEEARGHAERALARLERDWGPVAPERIKALVLLGDIHLARRAPAEAVAPLRTALAALASEQVTSARVPLARRRLAQALRLSGAADEACQEARRAWLEWEPWRKAYPGEVAEARAEKDRCPR</sequence>
<dbReference type="CDD" id="cd14014">
    <property type="entry name" value="STKc_PknB_like"/>
    <property type="match status" value="1"/>
</dbReference>
<dbReference type="GO" id="GO:0004674">
    <property type="term" value="F:protein serine/threonine kinase activity"/>
    <property type="evidence" value="ECO:0007669"/>
    <property type="project" value="TreeGrafter"/>
</dbReference>
<dbReference type="InterPro" id="IPR017441">
    <property type="entry name" value="Protein_kinase_ATP_BS"/>
</dbReference>
<dbReference type="AlphaFoldDB" id="A0A7Y4MPK8"/>
<evidence type="ECO:0000256" key="2">
    <source>
        <dbReference type="ARBA" id="ARBA00022741"/>
    </source>
</evidence>
<dbReference type="PANTHER" id="PTHR43289">
    <property type="entry name" value="MITOGEN-ACTIVATED PROTEIN KINASE KINASE KINASE 20-RELATED"/>
    <property type="match status" value="1"/>
</dbReference>
<dbReference type="Gene3D" id="1.25.40.10">
    <property type="entry name" value="Tetratricopeptide repeat domain"/>
    <property type="match status" value="2"/>
</dbReference>
<dbReference type="PROSITE" id="PS00107">
    <property type="entry name" value="PROTEIN_KINASE_ATP"/>
    <property type="match status" value="1"/>
</dbReference>
<dbReference type="SMART" id="SM00028">
    <property type="entry name" value="TPR"/>
    <property type="match status" value="7"/>
</dbReference>
<accession>A0A7Y4MPK8</accession>
<keyword evidence="1" id="KW-0808">Transferase</keyword>
<dbReference type="Gene3D" id="1.10.10.1320">
    <property type="entry name" value="Anti-sigma factor, zinc-finger domain"/>
    <property type="match status" value="1"/>
</dbReference>
<dbReference type="PANTHER" id="PTHR43289:SF34">
    <property type="entry name" value="SERINE_THREONINE-PROTEIN KINASE YBDM-RELATED"/>
    <property type="match status" value="1"/>
</dbReference>
<protein>
    <submittedName>
        <fullName evidence="8">Tetratricopeptide repeat protein</fullName>
    </submittedName>
</protein>
<dbReference type="SUPFAM" id="SSF48452">
    <property type="entry name" value="TPR-like"/>
    <property type="match status" value="4"/>
</dbReference>
<organism evidence="8 9">
    <name type="scientific">Myxococcus xanthus</name>
    <dbReference type="NCBI Taxonomy" id="34"/>
    <lineage>
        <taxon>Bacteria</taxon>
        <taxon>Pseudomonadati</taxon>
        <taxon>Myxococcota</taxon>
        <taxon>Myxococcia</taxon>
        <taxon>Myxococcales</taxon>
        <taxon>Cystobacterineae</taxon>
        <taxon>Myxococcaceae</taxon>
        <taxon>Myxococcus</taxon>
    </lineage>
</organism>
<keyword evidence="2 5" id="KW-0547">Nucleotide-binding</keyword>
<feature type="region of interest" description="Disordered" evidence="6">
    <location>
        <begin position="1"/>
        <end position="20"/>
    </location>
</feature>
<dbReference type="Pfam" id="PF00069">
    <property type="entry name" value="Pkinase"/>
    <property type="match status" value="1"/>
</dbReference>
<evidence type="ECO:0000256" key="1">
    <source>
        <dbReference type="ARBA" id="ARBA00022679"/>
    </source>
</evidence>
<dbReference type="Gene3D" id="3.30.200.20">
    <property type="entry name" value="Phosphorylase Kinase, domain 1"/>
    <property type="match status" value="1"/>
</dbReference>
<keyword evidence="4 5" id="KW-0067">ATP-binding</keyword>
<dbReference type="InterPro" id="IPR027383">
    <property type="entry name" value="Znf_put"/>
</dbReference>
<dbReference type="InterPro" id="IPR019734">
    <property type="entry name" value="TPR_rpt"/>
</dbReference>
<keyword evidence="3" id="KW-0418">Kinase</keyword>
<evidence type="ECO:0000256" key="5">
    <source>
        <dbReference type="PROSITE-ProRule" id="PRU10141"/>
    </source>
</evidence>
<gene>
    <name evidence="8" type="ORF">HNV28_04130</name>
</gene>
<reference evidence="8 9" key="1">
    <citation type="submission" date="2020-05" db="EMBL/GenBank/DDBJ databases">
        <authorList>
            <person name="Whitworth D."/>
        </authorList>
    </citation>
    <scope>NUCLEOTIDE SEQUENCE [LARGE SCALE GENOMIC DNA]</scope>
    <source>
        <strain evidence="8 9">AM005</strain>
    </source>
</reference>
<evidence type="ECO:0000256" key="4">
    <source>
        <dbReference type="ARBA" id="ARBA00022840"/>
    </source>
</evidence>
<dbReference type="InterPro" id="IPR011990">
    <property type="entry name" value="TPR-like_helical_dom_sf"/>
</dbReference>
<evidence type="ECO:0000313" key="8">
    <source>
        <dbReference type="EMBL" id="NOJ77534.1"/>
    </source>
</evidence>
<dbReference type="EMBL" id="JABFNT010000009">
    <property type="protein sequence ID" value="NOJ77534.1"/>
    <property type="molecule type" value="Genomic_DNA"/>
</dbReference>
<dbReference type="SUPFAM" id="SSF56112">
    <property type="entry name" value="Protein kinase-like (PK-like)"/>
    <property type="match status" value="1"/>
</dbReference>
<dbReference type="InterPro" id="IPR008271">
    <property type="entry name" value="Ser/Thr_kinase_AS"/>
</dbReference>
<dbReference type="RefSeq" id="WP_171440019.1">
    <property type="nucleotide sequence ID" value="NZ_JABFNS010000007.1"/>
</dbReference>
<dbReference type="Proteomes" id="UP000533080">
    <property type="component" value="Unassembled WGS sequence"/>
</dbReference>
<dbReference type="GO" id="GO:0005524">
    <property type="term" value="F:ATP binding"/>
    <property type="evidence" value="ECO:0007669"/>
    <property type="project" value="UniProtKB-UniRule"/>
</dbReference>
<dbReference type="Gene3D" id="1.10.510.10">
    <property type="entry name" value="Transferase(Phosphotransferase) domain 1"/>
    <property type="match status" value="1"/>
</dbReference>
<feature type="domain" description="Protein kinase" evidence="7">
    <location>
        <begin position="66"/>
        <end position="338"/>
    </location>
</feature>
<name>A0A7Y4MPK8_MYXXA</name>
<proteinExistence type="predicted"/>
<dbReference type="InterPro" id="IPR011009">
    <property type="entry name" value="Kinase-like_dom_sf"/>
</dbReference>
<feature type="compositionally biased region" description="Basic and acidic residues" evidence="6">
    <location>
        <begin position="8"/>
        <end position="20"/>
    </location>
</feature>
<dbReference type="Pfam" id="PF13490">
    <property type="entry name" value="zf-HC2"/>
    <property type="match status" value="1"/>
</dbReference>
<dbReference type="PROSITE" id="PS50011">
    <property type="entry name" value="PROTEIN_KINASE_DOM"/>
    <property type="match status" value="1"/>
</dbReference>
<dbReference type="PROSITE" id="PS00108">
    <property type="entry name" value="PROTEIN_KINASE_ST"/>
    <property type="match status" value="1"/>
</dbReference>
<dbReference type="InterPro" id="IPR041916">
    <property type="entry name" value="Anti_sigma_zinc_sf"/>
</dbReference>
<evidence type="ECO:0000256" key="6">
    <source>
        <dbReference type="SAM" id="MobiDB-lite"/>
    </source>
</evidence>
<dbReference type="Pfam" id="PF13181">
    <property type="entry name" value="TPR_8"/>
    <property type="match status" value="1"/>
</dbReference>
<evidence type="ECO:0000259" key="7">
    <source>
        <dbReference type="PROSITE" id="PS50011"/>
    </source>
</evidence>
<evidence type="ECO:0000313" key="9">
    <source>
        <dbReference type="Proteomes" id="UP000533080"/>
    </source>
</evidence>
<dbReference type="Pfam" id="PF13424">
    <property type="entry name" value="TPR_12"/>
    <property type="match status" value="2"/>
</dbReference>
<evidence type="ECO:0000256" key="3">
    <source>
        <dbReference type="ARBA" id="ARBA00022777"/>
    </source>
</evidence>
<comment type="caution">
    <text evidence="8">The sequence shown here is derived from an EMBL/GenBank/DDBJ whole genome shotgun (WGS) entry which is preliminary data.</text>
</comment>
<dbReference type="InterPro" id="IPR000719">
    <property type="entry name" value="Prot_kinase_dom"/>
</dbReference>
<feature type="binding site" evidence="5">
    <location>
        <position position="95"/>
    </location>
    <ligand>
        <name>ATP</name>
        <dbReference type="ChEBI" id="CHEBI:30616"/>
    </ligand>
</feature>